<keyword evidence="6" id="KW-0460">Magnesium</keyword>
<gene>
    <name evidence="8" type="ORF">HQR01_10970</name>
</gene>
<evidence type="ECO:0000256" key="1">
    <source>
        <dbReference type="ARBA" id="ARBA00008276"/>
    </source>
</evidence>
<dbReference type="GO" id="GO:0005737">
    <property type="term" value="C:cytoplasm"/>
    <property type="evidence" value="ECO:0007669"/>
    <property type="project" value="TreeGrafter"/>
</dbReference>
<comment type="similarity">
    <text evidence="1 7">Belongs to the folylpolyglutamate synthase family.</text>
</comment>
<dbReference type="GO" id="GO:0008841">
    <property type="term" value="F:dihydrofolate synthase activity"/>
    <property type="evidence" value="ECO:0007669"/>
    <property type="project" value="TreeGrafter"/>
</dbReference>
<evidence type="ECO:0000256" key="2">
    <source>
        <dbReference type="ARBA" id="ARBA00022598"/>
    </source>
</evidence>
<keyword evidence="9" id="KW-1185">Reference proteome</keyword>
<dbReference type="AlphaFoldDB" id="A0A7D3XWB3"/>
<accession>A0A7D3XWB3</accession>
<dbReference type="EMBL" id="CP053921">
    <property type="protein sequence ID" value="QKG71836.1"/>
    <property type="molecule type" value="Genomic_DNA"/>
</dbReference>
<dbReference type="SUPFAM" id="SSF53244">
    <property type="entry name" value="MurD-like peptide ligases, peptide-binding domain"/>
    <property type="match status" value="1"/>
</dbReference>
<reference evidence="8 9" key="1">
    <citation type="submission" date="2020-05" db="EMBL/GenBank/DDBJ databases">
        <title>Erythrobacter mangrovi sp. nov., isolated from rhizosphere soil of mangrove plant (Kandelia candel).</title>
        <authorList>
            <person name="Ye Y.H."/>
        </authorList>
    </citation>
    <scope>NUCLEOTIDE SEQUENCE [LARGE SCALE GENOMIC DNA]</scope>
    <source>
        <strain evidence="8 9">EB310</strain>
    </source>
</reference>
<organism evidence="8 9">
    <name type="scientific">Erythrobacter mangrovi</name>
    <dbReference type="NCBI Taxonomy" id="2739433"/>
    <lineage>
        <taxon>Bacteria</taxon>
        <taxon>Pseudomonadati</taxon>
        <taxon>Pseudomonadota</taxon>
        <taxon>Alphaproteobacteria</taxon>
        <taxon>Sphingomonadales</taxon>
        <taxon>Erythrobacteraceae</taxon>
        <taxon>Erythrobacter/Porphyrobacter group</taxon>
        <taxon>Erythrobacter</taxon>
    </lineage>
</organism>
<keyword evidence="2 7" id="KW-0436">Ligase</keyword>
<evidence type="ECO:0000256" key="6">
    <source>
        <dbReference type="ARBA" id="ARBA00022842"/>
    </source>
</evidence>
<dbReference type="Proteomes" id="UP000504693">
    <property type="component" value="Chromosome"/>
</dbReference>
<dbReference type="PANTHER" id="PTHR11136:SF0">
    <property type="entry name" value="DIHYDROFOLATE SYNTHETASE-RELATED"/>
    <property type="match status" value="1"/>
</dbReference>
<sequence>MRDFARSDSAAVQAQLDRLDALSVPQGRLGLDTIRALLARLGDPHKRLPPVFHVAGTNGKGSTCAFLRAMLEAEGYRVHATTSPHLVRYNERIRIAGELISDARLAELLAEVLDAGEDLNPSFFEVTIAAAFTELARVPADACVVEVGLGGRFDATNVLEPGVLAACGIATLGIDHERFLLAPEEGVPTEPIARIAFEKAGIAKPGIPLVTMAYTPAAETEIKHVSDRVGAPLFIMGPQWFAGVADTCLLYGDEKGRFDLPLPPLRGLHQGWNAALAVAMLRHQSAIEVSTASMAQGIRATRWPARLQVLGPGPLSARLPDCRWLLDGGHNAQAANTLANHFSSAAPIPRHAIIGMLEAKDWRTLIDRMAPHLSTLIAIPVPGHESAPPAEMAAYAETRGIAVTGTAGSIEEAIDWLDRSQRDVEPLYGEIFIGGSLYLAGEVLRLNEELPD</sequence>
<keyword evidence="5 7" id="KW-0067">ATP-binding</keyword>
<keyword evidence="3" id="KW-0479">Metal-binding</keyword>
<evidence type="ECO:0000313" key="8">
    <source>
        <dbReference type="EMBL" id="QKG71836.1"/>
    </source>
</evidence>
<dbReference type="InterPro" id="IPR018109">
    <property type="entry name" value="Folylpolyglutamate_synth_CS"/>
</dbReference>
<dbReference type="KEGG" id="emv:HQR01_10970"/>
<protein>
    <submittedName>
        <fullName evidence="8">Bifunctional folylpolyglutamate synthase/dihydrofolate synthase</fullName>
    </submittedName>
</protein>
<dbReference type="SUPFAM" id="SSF53623">
    <property type="entry name" value="MurD-like peptide ligases, catalytic domain"/>
    <property type="match status" value="1"/>
</dbReference>
<name>A0A7D3XWB3_9SPHN</name>
<proteinExistence type="inferred from homology"/>
<keyword evidence="4 7" id="KW-0547">Nucleotide-binding</keyword>
<dbReference type="GO" id="GO:0004326">
    <property type="term" value="F:tetrahydrofolylpolyglutamate synthase activity"/>
    <property type="evidence" value="ECO:0007669"/>
    <property type="project" value="InterPro"/>
</dbReference>
<evidence type="ECO:0000256" key="5">
    <source>
        <dbReference type="ARBA" id="ARBA00022840"/>
    </source>
</evidence>
<dbReference type="RefSeq" id="WP_173214903.1">
    <property type="nucleotide sequence ID" value="NZ_CP053921.1"/>
</dbReference>
<dbReference type="Gene3D" id="3.40.1190.10">
    <property type="entry name" value="Mur-like, catalytic domain"/>
    <property type="match status" value="1"/>
</dbReference>
<dbReference type="InterPro" id="IPR001645">
    <property type="entry name" value="Folylpolyglutamate_synth"/>
</dbReference>
<dbReference type="NCBIfam" id="TIGR01499">
    <property type="entry name" value="folC"/>
    <property type="match status" value="1"/>
</dbReference>
<evidence type="ECO:0000313" key="9">
    <source>
        <dbReference type="Proteomes" id="UP000504693"/>
    </source>
</evidence>
<evidence type="ECO:0000256" key="3">
    <source>
        <dbReference type="ARBA" id="ARBA00022723"/>
    </source>
</evidence>
<dbReference type="InterPro" id="IPR036565">
    <property type="entry name" value="Mur-like_cat_sf"/>
</dbReference>
<evidence type="ECO:0000256" key="7">
    <source>
        <dbReference type="PIRNR" id="PIRNR001563"/>
    </source>
</evidence>
<dbReference type="Gene3D" id="3.90.190.20">
    <property type="entry name" value="Mur ligase, C-terminal domain"/>
    <property type="match status" value="1"/>
</dbReference>
<dbReference type="PANTHER" id="PTHR11136">
    <property type="entry name" value="FOLYLPOLYGLUTAMATE SYNTHASE-RELATED"/>
    <property type="match status" value="1"/>
</dbReference>
<dbReference type="InterPro" id="IPR036615">
    <property type="entry name" value="Mur_ligase_C_dom_sf"/>
</dbReference>
<dbReference type="PROSITE" id="PS01012">
    <property type="entry name" value="FOLYLPOLYGLU_SYNT_2"/>
    <property type="match status" value="1"/>
</dbReference>
<evidence type="ECO:0000256" key="4">
    <source>
        <dbReference type="ARBA" id="ARBA00022741"/>
    </source>
</evidence>
<dbReference type="GO" id="GO:0046872">
    <property type="term" value="F:metal ion binding"/>
    <property type="evidence" value="ECO:0007669"/>
    <property type="project" value="UniProtKB-KW"/>
</dbReference>
<dbReference type="PIRSF" id="PIRSF001563">
    <property type="entry name" value="Folylpolyglu_synth"/>
    <property type="match status" value="1"/>
</dbReference>
<dbReference type="GO" id="GO:0005524">
    <property type="term" value="F:ATP binding"/>
    <property type="evidence" value="ECO:0007669"/>
    <property type="project" value="UniProtKB-KW"/>
</dbReference>